<evidence type="ECO:0000259" key="4">
    <source>
        <dbReference type="PROSITE" id="PS50937"/>
    </source>
</evidence>
<keyword evidence="3" id="KW-0804">Transcription</keyword>
<evidence type="ECO:0000313" key="6">
    <source>
        <dbReference type="Proteomes" id="UP000268230"/>
    </source>
</evidence>
<dbReference type="CDD" id="cd01104">
    <property type="entry name" value="HTH_MlrA-CarA"/>
    <property type="match status" value="1"/>
</dbReference>
<dbReference type="InterPro" id="IPR009061">
    <property type="entry name" value="DNA-bd_dom_put_sf"/>
</dbReference>
<accession>A0A3S8UQU0</accession>
<evidence type="ECO:0000313" key="5">
    <source>
        <dbReference type="EMBL" id="AZL70611.1"/>
    </source>
</evidence>
<dbReference type="PANTHER" id="PTHR30204">
    <property type="entry name" value="REDOX-CYCLING DRUG-SENSING TRANSCRIPTIONAL ACTIVATOR SOXR"/>
    <property type="match status" value="1"/>
</dbReference>
<dbReference type="SUPFAM" id="SSF46955">
    <property type="entry name" value="Putative DNA-binding domain"/>
    <property type="match status" value="1"/>
</dbReference>
<dbReference type="InterPro" id="IPR000551">
    <property type="entry name" value="MerR-type_HTH_dom"/>
</dbReference>
<dbReference type="OrthoDB" id="9800334at2"/>
<feature type="domain" description="HTH merR-type" evidence="4">
    <location>
        <begin position="6"/>
        <end position="75"/>
    </location>
</feature>
<dbReference type="KEGG" id="pory:EJA05_24025"/>
<dbReference type="Pfam" id="PF02607">
    <property type="entry name" value="B12-binding_2"/>
    <property type="match status" value="1"/>
</dbReference>
<gene>
    <name evidence="5" type="ORF">EJA05_24025</name>
</gene>
<dbReference type="InterPro" id="IPR047057">
    <property type="entry name" value="MerR_fam"/>
</dbReference>
<dbReference type="GO" id="GO:0003700">
    <property type="term" value="F:DNA-binding transcription factor activity"/>
    <property type="evidence" value="ECO:0007669"/>
    <property type="project" value="InterPro"/>
</dbReference>
<dbReference type="PANTHER" id="PTHR30204:SF67">
    <property type="entry name" value="HTH-TYPE TRANSCRIPTIONAL REGULATOR MLRA-RELATED"/>
    <property type="match status" value="1"/>
</dbReference>
<evidence type="ECO:0000256" key="2">
    <source>
        <dbReference type="ARBA" id="ARBA00023125"/>
    </source>
</evidence>
<keyword evidence="2" id="KW-0238">DNA-binding</keyword>
<name>A0A3S8UQU0_9PSED</name>
<dbReference type="Pfam" id="PF13411">
    <property type="entry name" value="MerR_1"/>
    <property type="match status" value="1"/>
</dbReference>
<dbReference type="PROSITE" id="PS00552">
    <property type="entry name" value="HTH_MERR_1"/>
    <property type="match status" value="1"/>
</dbReference>
<sequence length="292" mass="32616">MPSEALLPIGEVARLTGVNPVTLRAWERRYGLIKPQRTAKGHRLYPQDQVQRVQAVLRWLERGAAVSQVRALLDNAADASTPVEGEWGERIEQLIQAIAQLAQRPLDQLLNQAMALYPAVTVCERLLLPLLDALALRWQTHFDAGLEQAFFNTWLRSKLGARVYHDSHSLAGACVLLARTDDTPFDAEFWLCAWLLSSSGQPLEILEWPVEPRQLRQAVELLQPRALLLYLGRRPDLAALGRTLQEVNGAKLLGGRSISLHQAELHALCLPGLQLFDSPQAALHRLQHSTGR</sequence>
<reference evidence="5 6" key="1">
    <citation type="submission" date="2018-12" db="EMBL/GenBank/DDBJ databases">
        <authorList>
            <person name="Li S."/>
            <person name="Yang R."/>
            <person name="Chen G."/>
            <person name="Zou L."/>
            <person name="Zhang C."/>
            <person name="Chen Y."/>
            <person name="Liu Z."/>
            <person name="Li Y."/>
            <person name="Yan Y."/>
            <person name="Huang M."/>
            <person name="Chen T."/>
        </authorList>
    </citation>
    <scope>NUCLEOTIDE SEQUENCE [LARGE SCALE GENOMIC DNA]</scope>
    <source>
        <strain evidence="5 6">1257</strain>
    </source>
</reference>
<dbReference type="SMART" id="SM00422">
    <property type="entry name" value="HTH_MERR"/>
    <property type="match status" value="1"/>
</dbReference>
<dbReference type="PROSITE" id="PS50937">
    <property type="entry name" value="HTH_MERR_2"/>
    <property type="match status" value="1"/>
</dbReference>
<dbReference type="Proteomes" id="UP000268230">
    <property type="component" value="Chromosome"/>
</dbReference>
<organism evidence="5 6">
    <name type="scientific">Pseudomonas entomophila</name>
    <dbReference type="NCBI Taxonomy" id="312306"/>
    <lineage>
        <taxon>Bacteria</taxon>
        <taxon>Pseudomonadati</taxon>
        <taxon>Pseudomonadota</taxon>
        <taxon>Gammaproteobacteria</taxon>
        <taxon>Pseudomonadales</taxon>
        <taxon>Pseudomonadaceae</taxon>
        <taxon>Pseudomonas</taxon>
    </lineage>
</organism>
<keyword evidence="1" id="KW-0805">Transcription regulation</keyword>
<dbReference type="Gene3D" id="1.10.1660.10">
    <property type="match status" value="1"/>
</dbReference>
<evidence type="ECO:0000256" key="1">
    <source>
        <dbReference type="ARBA" id="ARBA00023015"/>
    </source>
</evidence>
<evidence type="ECO:0000256" key="3">
    <source>
        <dbReference type="ARBA" id="ARBA00023163"/>
    </source>
</evidence>
<dbReference type="GO" id="GO:0003677">
    <property type="term" value="F:DNA binding"/>
    <property type="evidence" value="ECO:0007669"/>
    <property type="project" value="UniProtKB-KW"/>
</dbReference>
<proteinExistence type="predicted"/>
<dbReference type="AlphaFoldDB" id="A0A3S8UQU0"/>
<dbReference type="EMBL" id="CP034338">
    <property type="protein sequence ID" value="AZL70611.1"/>
    <property type="molecule type" value="Genomic_DNA"/>
</dbReference>
<protein>
    <submittedName>
        <fullName evidence="5">MerR family transcriptional regulator</fullName>
    </submittedName>
</protein>
<dbReference type="InterPro" id="IPR003759">
    <property type="entry name" value="Cbl-bd_cap"/>
</dbReference>